<protein>
    <submittedName>
        <fullName evidence="3">Uncharacterized protein</fullName>
    </submittedName>
</protein>
<dbReference type="AlphaFoldDB" id="A0AAV1B3M5"/>
<evidence type="ECO:0000256" key="1">
    <source>
        <dbReference type="SAM" id="MobiDB-lite"/>
    </source>
</evidence>
<evidence type="ECO:0000256" key="2">
    <source>
        <dbReference type="SAM" id="Phobius"/>
    </source>
</evidence>
<dbReference type="Gene3D" id="1.25.40.10">
    <property type="entry name" value="Tetratricopeptide repeat domain"/>
    <property type="match status" value="1"/>
</dbReference>
<keyword evidence="2" id="KW-0472">Membrane</keyword>
<organism evidence="3 4">
    <name type="scientific">Vicia faba</name>
    <name type="common">Broad bean</name>
    <name type="synonym">Faba vulgaris</name>
    <dbReference type="NCBI Taxonomy" id="3906"/>
    <lineage>
        <taxon>Eukaryota</taxon>
        <taxon>Viridiplantae</taxon>
        <taxon>Streptophyta</taxon>
        <taxon>Embryophyta</taxon>
        <taxon>Tracheophyta</taxon>
        <taxon>Spermatophyta</taxon>
        <taxon>Magnoliopsida</taxon>
        <taxon>eudicotyledons</taxon>
        <taxon>Gunneridae</taxon>
        <taxon>Pentapetalae</taxon>
        <taxon>rosids</taxon>
        <taxon>fabids</taxon>
        <taxon>Fabales</taxon>
        <taxon>Fabaceae</taxon>
        <taxon>Papilionoideae</taxon>
        <taxon>50 kb inversion clade</taxon>
        <taxon>NPAAA clade</taxon>
        <taxon>Hologalegina</taxon>
        <taxon>IRL clade</taxon>
        <taxon>Fabeae</taxon>
        <taxon>Vicia</taxon>
    </lineage>
</organism>
<name>A0AAV1B3M5_VICFA</name>
<dbReference type="EMBL" id="OX451741">
    <property type="protein sequence ID" value="CAI8616911.1"/>
    <property type="molecule type" value="Genomic_DNA"/>
</dbReference>
<dbReference type="InterPro" id="IPR011990">
    <property type="entry name" value="TPR-like_helical_dom_sf"/>
</dbReference>
<dbReference type="Proteomes" id="UP001157006">
    <property type="component" value="Chromosome 6"/>
</dbReference>
<proteinExistence type="predicted"/>
<keyword evidence="2" id="KW-1133">Transmembrane helix</keyword>
<dbReference type="PANTHER" id="PTHR35482">
    <property type="entry name" value="CYTOCHROME C OXIDASE SUBUNIT"/>
    <property type="match status" value="1"/>
</dbReference>
<keyword evidence="4" id="KW-1185">Reference proteome</keyword>
<dbReference type="PANTHER" id="PTHR35482:SF1">
    <property type="entry name" value="CYTOCHROME C OXIDASE SUBUNIT"/>
    <property type="match status" value="1"/>
</dbReference>
<dbReference type="SUPFAM" id="SSF48452">
    <property type="entry name" value="TPR-like"/>
    <property type="match status" value="1"/>
</dbReference>
<accession>A0AAV1B3M5</accession>
<reference evidence="3 4" key="1">
    <citation type="submission" date="2023-01" db="EMBL/GenBank/DDBJ databases">
        <authorList>
            <person name="Kreplak J."/>
        </authorList>
    </citation>
    <scope>NUCLEOTIDE SEQUENCE [LARGE SCALE GENOMIC DNA]</scope>
</reference>
<keyword evidence="2" id="KW-0812">Transmembrane</keyword>
<feature type="region of interest" description="Disordered" evidence="1">
    <location>
        <begin position="81"/>
        <end position="104"/>
    </location>
</feature>
<feature type="transmembrane region" description="Helical" evidence="2">
    <location>
        <begin position="437"/>
        <end position="456"/>
    </location>
</feature>
<sequence length="460" mass="51287">MASLLHSSSSWSSSLPMKPNMGLMVMLPPTTLKPSKLCCVKNPNSEEVVNSIEAKKIGPVDPVKLAFEKAKAYKNSIKSKSSLGIEESSGGEGNSVKEDTNVIDGGKKDMPVSVKIAMEKARKYKQNKGVAVTVSGTDQGLQEGRVRTWDENMNDNSVGKKVELSVSKMDFVGLGFADKPKTRGLPPGLVPISDSYLDGDLPEVEFIVGDTTKFDAKTTALQPQQTMEDESELYKPKVSTWGVFPRPNNISKTFGGGRVIRPGEVLETEEEKAIKEERTKQKLAAYKKKYGLNIDPKLKAECQEELNKGDLLMDAGKLKDALPYYEKVIDKLPFQSELHGLAALQWSICLDSLSRHNEARSMYEKLQSHPNVKVGKKARHFMYSFQAMEMMKVRTGSSPYLKNTFYQSYFDAFIEKKTDNTVKVKDEVVQESSMNQVILYILFLTSPIFVVLLLALQKRI</sequence>
<evidence type="ECO:0000313" key="4">
    <source>
        <dbReference type="Proteomes" id="UP001157006"/>
    </source>
</evidence>
<evidence type="ECO:0000313" key="3">
    <source>
        <dbReference type="EMBL" id="CAI8616911.1"/>
    </source>
</evidence>
<gene>
    <name evidence="3" type="ORF">VFH_VI051280</name>
</gene>
<feature type="compositionally biased region" description="Basic and acidic residues" evidence="1">
    <location>
        <begin position="95"/>
        <end position="104"/>
    </location>
</feature>